<dbReference type="SUPFAM" id="SSF50960">
    <property type="entry name" value="TolB, C-terminal domain"/>
    <property type="match status" value="1"/>
</dbReference>
<sequence>MGGRAVQSIVAQIDFRPRDLALSPYGDLVVIGAQEAVVLSAAGAAQHWNAVTRFATSPDLRAASVVHDRLAVHRETPDGTAALHLVDPATRTVSMSTGMTGTGIAKFIGPDIVCTYSRRSELTIHVGAGRADPAVHAVVVPPLASLDVRLLDDGHALLLLGHEDGRISLAELSIDAEQLRVTELWQHPAHTRPVTTVTISGGFIVSGSADRTMRLYPLRDRWEIGGHLPLHRSVRCRGMLIAGVSGPQERELLQTLIDTDQKALVS</sequence>
<dbReference type="RefSeq" id="WP_380116410.1">
    <property type="nucleotide sequence ID" value="NZ_JBHSIU010000019.1"/>
</dbReference>
<reference evidence="2" key="1">
    <citation type="journal article" date="2019" name="Int. J. Syst. Evol. Microbiol.">
        <title>The Global Catalogue of Microorganisms (GCM) 10K type strain sequencing project: providing services to taxonomists for standard genome sequencing and annotation.</title>
        <authorList>
            <consortium name="The Broad Institute Genomics Platform"/>
            <consortium name="The Broad Institute Genome Sequencing Center for Infectious Disease"/>
            <person name="Wu L."/>
            <person name="Ma J."/>
        </authorList>
    </citation>
    <scope>NUCLEOTIDE SEQUENCE [LARGE SCALE GENOMIC DNA]</scope>
    <source>
        <strain evidence="2">CGMCC 4.7152</strain>
    </source>
</reference>
<evidence type="ECO:0000313" key="1">
    <source>
        <dbReference type="EMBL" id="MFC4999858.1"/>
    </source>
</evidence>
<protein>
    <recommendedName>
        <fullName evidence="3">WD40 repeat domain-containing protein</fullName>
    </recommendedName>
</protein>
<proteinExistence type="predicted"/>
<evidence type="ECO:0008006" key="3">
    <source>
        <dbReference type="Google" id="ProtNLM"/>
    </source>
</evidence>
<gene>
    <name evidence="1" type="ORF">ACFPIJ_18705</name>
</gene>
<dbReference type="Gene3D" id="2.130.10.10">
    <property type="entry name" value="YVTN repeat-like/Quinoprotein amine dehydrogenase"/>
    <property type="match status" value="1"/>
</dbReference>
<organism evidence="1 2">
    <name type="scientific">Dactylosporangium cerinum</name>
    <dbReference type="NCBI Taxonomy" id="1434730"/>
    <lineage>
        <taxon>Bacteria</taxon>
        <taxon>Bacillati</taxon>
        <taxon>Actinomycetota</taxon>
        <taxon>Actinomycetes</taxon>
        <taxon>Micromonosporales</taxon>
        <taxon>Micromonosporaceae</taxon>
        <taxon>Dactylosporangium</taxon>
    </lineage>
</organism>
<dbReference type="InterPro" id="IPR015943">
    <property type="entry name" value="WD40/YVTN_repeat-like_dom_sf"/>
</dbReference>
<accession>A0ABV9VWT1</accession>
<evidence type="ECO:0000313" key="2">
    <source>
        <dbReference type="Proteomes" id="UP001595912"/>
    </source>
</evidence>
<dbReference type="Proteomes" id="UP001595912">
    <property type="component" value="Unassembled WGS sequence"/>
</dbReference>
<keyword evidence="2" id="KW-1185">Reference proteome</keyword>
<name>A0ABV9VWT1_9ACTN</name>
<comment type="caution">
    <text evidence="1">The sequence shown here is derived from an EMBL/GenBank/DDBJ whole genome shotgun (WGS) entry which is preliminary data.</text>
</comment>
<dbReference type="EMBL" id="JBHSIU010000019">
    <property type="protein sequence ID" value="MFC4999858.1"/>
    <property type="molecule type" value="Genomic_DNA"/>
</dbReference>